<feature type="compositionally biased region" description="Polar residues" evidence="1">
    <location>
        <begin position="32"/>
        <end position="45"/>
    </location>
</feature>
<feature type="region of interest" description="Disordered" evidence="1">
    <location>
        <begin position="1"/>
        <end position="55"/>
    </location>
</feature>
<dbReference type="EMBL" id="LR881470">
    <property type="protein sequence ID" value="CAD5334990.1"/>
    <property type="molecule type" value="Genomic_DNA"/>
</dbReference>
<evidence type="ECO:0000313" key="2">
    <source>
        <dbReference type="EMBL" id="CAD5334990.1"/>
    </source>
</evidence>
<sequence length="105" mass="10626">MISPTTSIESPATTPSNQPPVSADAPYIAATSPVTTPDIPSTPANTPDIFPYGRGPVSSSAPATANLAPETAEVPAGAKSASKFVQHDLLCIFLILVATLVLPAN</sequence>
<name>A0A7G2FGH6_ARATH</name>
<reference evidence="2 3" key="1">
    <citation type="submission" date="2020-09" db="EMBL/GenBank/DDBJ databases">
        <authorList>
            <person name="Ashkenazy H."/>
        </authorList>
    </citation>
    <scope>NUCLEOTIDE SEQUENCE [LARGE SCALE GENOMIC DNA]</scope>
    <source>
        <strain evidence="3">cv. Cdm-0</strain>
    </source>
</reference>
<accession>A0A7G2FGH6</accession>
<proteinExistence type="predicted"/>
<organism evidence="2 3">
    <name type="scientific">Arabidopsis thaliana</name>
    <name type="common">Mouse-ear cress</name>
    <dbReference type="NCBI Taxonomy" id="3702"/>
    <lineage>
        <taxon>Eukaryota</taxon>
        <taxon>Viridiplantae</taxon>
        <taxon>Streptophyta</taxon>
        <taxon>Embryophyta</taxon>
        <taxon>Tracheophyta</taxon>
        <taxon>Spermatophyta</taxon>
        <taxon>Magnoliopsida</taxon>
        <taxon>eudicotyledons</taxon>
        <taxon>Gunneridae</taxon>
        <taxon>Pentapetalae</taxon>
        <taxon>rosids</taxon>
        <taxon>malvids</taxon>
        <taxon>Brassicales</taxon>
        <taxon>Brassicaceae</taxon>
        <taxon>Camelineae</taxon>
        <taxon>Arabidopsis</taxon>
    </lineage>
</organism>
<evidence type="ECO:0000313" key="3">
    <source>
        <dbReference type="Proteomes" id="UP000516314"/>
    </source>
</evidence>
<gene>
    <name evidence="2" type="ORF">AT9943_LOCUS22265</name>
</gene>
<evidence type="ECO:0000256" key="1">
    <source>
        <dbReference type="SAM" id="MobiDB-lite"/>
    </source>
</evidence>
<feature type="compositionally biased region" description="Polar residues" evidence="1">
    <location>
        <begin position="1"/>
        <end position="20"/>
    </location>
</feature>
<protein>
    <submittedName>
        <fullName evidence="2">(thale cress) hypothetical protein</fullName>
    </submittedName>
</protein>
<dbReference type="AlphaFoldDB" id="A0A7G2FGH6"/>
<dbReference type="Proteomes" id="UP000516314">
    <property type="component" value="Chromosome 5"/>
</dbReference>